<dbReference type="InterPro" id="IPR035906">
    <property type="entry name" value="MetI-like_sf"/>
</dbReference>
<evidence type="ECO:0000256" key="1">
    <source>
        <dbReference type="ARBA" id="ARBA00004651"/>
    </source>
</evidence>
<feature type="transmembrane region" description="Helical" evidence="7">
    <location>
        <begin position="170"/>
        <end position="188"/>
    </location>
</feature>
<comment type="subcellular location">
    <subcellularLocation>
        <location evidence="1 7">Cell membrane</location>
        <topology evidence="1 7">Multi-pass membrane protein</topology>
    </subcellularLocation>
</comment>
<dbReference type="EMBL" id="NSJE01000009">
    <property type="protein sequence ID" value="PAT42780.1"/>
    <property type="molecule type" value="Genomic_DNA"/>
</dbReference>
<dbReference type="Proteomes" id="UP000218439">
    <property type="component" value="Unassembled WGS sequence"/>
</dbReference>
<feature type="region of interest" description="Disordered" evidence="8">
    <location>
        <begin position="1"/>
        <end position="27"/>
    </location>
</feature>
<dbReference type="RefSeq" id="WP_095551858.1">
    <property type="nucleotide sequence ID" value="NZ_NSJE01000009.1"/>
</dbReference>
<accession>A0A2A2AW34</accession>
<feature type="transmembrane region" description="Helical" evidence="7">
    <location>
        <begin position="38"/>
        <end position="55"/>
    </location>
</feature>
<sequence length="298" mass="31794">MTEQAHTARTARTAQAAPRGASPAAADAGRDPAWLRRWAALLLALAVLWPVLRLTEFRPWQMLDAHSLQATASFLASFVPPRHDWAFVWLLAKEAWRTIAIATAGLALAWLIGAPLALMASASLSISASEGAGRMAALPRLLRQLLRWLLVALRSIPELVYALLLVRVTGLGPTAGVLAIAIAYGGMLGKVYAEILESADPAPTQALLRAGCGRLQAFFCGTLPQCAQELAGYTVYRWECAVRSSVVLGFVGAGGLGQLLDSAAKMFAGNEVSATLLVFIGLVWLSDGLSAWLRRRLA</sequence>
<dbReference type="Gene3D" id="1.10.3720.10">
    <property type="entry name" value="MetI-like"/>
    <property type="match status" value="1"/>
</dbReference>
<keyword evidence="2 7" id="KW-0813">Transport</keyword>
<comment type="similarity">
    <text evidence="7">Belongs to the binding-protein-dependent transport system permease family.</text>
</comment>
<dbReference type="SUPFAM" id="SSF161098">
    <property type="entry name" value="MetI-like"/>
    <property type="match status" value="1"/>
</dbReference>
<dbReference type="GO" id="GO:0005886">
    <property type="term" value="C:plasma membrane"/>
    <property type="evidence" value="ECO:0007669"/>
    <property type="project" value="UniProtKB-SubCell"/>
</dbReference>
<evidence type="ECO:0000259" key="9">
    <source>
        <dbReference type="PROSITE" id="PS50928"/>
    </source>
</evidence>
<dbReference type="Pfam" id="PF00528">
    <property type="entry name" value="BPD_transp_1"/>
    <property type="match status" value="1"/>
</dbReference>
<dbReference type="PANTHER" id="PTHR30043">
    <property type="entry name" value="PHOSPHONATES TRANSPORT SYSTEM PERMEASE PROTEIN"/>
    <property type="match status" value="1"/>
</dbReference>
<gene>
    <name evidence="10" type="ORF">CK621_06975</name>
</gene>
<organism evidence="10 11">
    <name type="scientific">Vandammella animalimorsus</name>
    <dbReference type="NCBI Taxonomy" id="2029117"/>
    <lineage>
        <taxon>Bacteria</taxon>
        <taxon>Pseudomonadati</taxon>
        <taxon>Pseudomonadota</taxon>
        <taxon>Betaproteobacteria</taxon>
        <taxon>Burkholderiales</taxon>
        <taxon>Comamonadaceae</taxon>
        <taxon>Vandammella</taxon>
    </lineage>
</organism>
<keyword evidence="5 7" id="KW-1133">Transmembrane helix</keyword>
<evidence type="ECO:0000313" key="10">
    <source>
        <dbReference type="EMBL" id="PAT42780.1"/>
    </source>
</evidence>
<dbReference type="AlphaFoldDB" id="A0A2A2AW34"/>
<keyword evidence="6 7" id="KW-0472">Membrane</keyword>
<evidence type="ECO:0000256" key="5">
    <source>
        <dbReference type="ARBA" id="ARBA00022989"/>
    </source>
</evidence>
<dbReference type="InterPro" id="IPR000515">
    <property type="entry name" value="MetI-like"/>
</dbReference>
<evidence type="ECO:0000313" key="11">
    <source>
        <dbReference type="Proteomes" id="UP000218439"/>
    </source>
</evidence>
<evidence type="ECO:0000256" key="6">
    <source>
        <dbReference type="ARBA" id="ARBA00023136"/>
    </source>
</evidence>
<dbReference type="PROSITE" id="PS50928">
    <property type="entry name" value="ABC_TM1"/>
    <property type="match status" value="1"/>
</dbReference>
<name>A0A2A2AW34_9BURK</name>
<feature type="transmembrane region" description="Helical" evidence="7">
    <location>
        <begin position="99"/>
        <end position="124"/>
    </location>
</feature>
<keyword evidence="4 7" id="KW-0812">Transmembrane</keyword>
<proteinExistence type="inferred from homology"/>
<evidence type="ECO:0000256" key="2">
    <source>
        <dbReference type="ARBA" id="ARBA00022448"/>
    </source>
</evidence>
<evidence type="ECO:0000256" key="4">
    <source>
        <dbReference type="ARBA" id="ARBA00022692"/>
    </source>
</evidence>
<dbReference type="GO" id="GO:0055085">
    <property type="term" value="P:transmembrane transport"/>
    <property type="evidence" value="ECO:0007669"/>
    <property type="project" value="InterPro"/>
</dbReference>
<keyword evidence="3" id="KW-1003">Cell membrane</keyword>
<reference evidence="10 11" key="1">
    <citation type="submission" date="2017-08" db="EMBL/GenBank/DDBJ databases">
        <title>WGS of Clinical strains of the CDC Group NO-1 linked to zoonotic infections in humans.</title>
        <authorList>
            <person name="Bernier A.-M."/>
            <person name="Bernard K."/>
        </authorList>
    </citation>
    <scope>NUCLEOTIDE SEQUENCE [LARGE SCALE GENOMIC DNA]</scope>
    <source>
        <strain evidence="10 11">NML120219</strain>
    </source>
</reference>
<evidence type="ECO:0000256" key="3">
    <source>
        <dbReference type="ARBA" id="ARBA00022475"/>
    </source>
</evidence>
<evidence type="ECO:0000256" key="7">
    <source>
        <dbReference type="RuleBase" id="RU363032"/>
    </source>
</evidence>
<dbReference type="CDD" id="cd06261">
    <property type="entry name" value="TM_PBP2"/>
    <property type="match status" value="1"/>
</dbReference>
<protein>
    <submittedName>
        <fullName evidence="10">ABC transporter permease</fullName>
    </submittedName>
</protein>
<feature type="transmembrane region" description="Helical" evidence="7">
    <location>
        <begin position="272"/>
        <end position="293"/>
    </location>
</feature>
<dbReference type="PANTHER" id="PTHR30043:SF1">
    <property type="entry name" value="ABC TRANSPORT SYSTEM PERMEASE PROTEIN P69"/>
    <property type="match status" value="1"/>
</dbReference>
<comment type="caution">
    <text evidence="10">The sequence shown here is derived from an EMBL/GenBank/DDBJ whole genome shotgun (WGS) entry which is preliminary data.</text>
</comment>
<evidence type="ECO:0000256" key="8">
    <source>
        <dbReference type="SAM" id="MobiDB-lite"/>
    </source>
</evidence>
<feature type="domain" description="ABC transmembrane type-1" evidence="9">
    <location>
        <begin position="95"/>
        <end position="290"/>
    </location>
</feature>